<gene>
    <name evidence="1" type="ORF">M5X12_01040</name>
</gene>
<evidence type="ECO:0000313" key="2">
    <source>
        <dbReference type="Proteomes" id="UP001527181"/>
    </source>
</evidence>
<dbReference type="Proteomes" id="UP001527181">
    <property type="component" value="Unassembled WGS sequence"/>
</dbReference>
<organism evidence="1 2">
    <name type="scientific">Paenibacillus alvei</name>
    <name type="common">Bacillus alvei</name>
    <dbReference type="NCBI Taxonomy" id="44250"/>
    <lineage>
        <taxon>Bacteria</taxon>
        <taxon>Bacillati</taxon>
        <taxon>Bacillota</taxon>
        <taxon>Bacilli</taxon>
        <taxon>Bacillales</taxon>
        <taxon>Paenibacillaceae</taxon>
        <taxon>Paenibacillus</taxon>
    </lineage>
</organism>
<proteinExistence type="predicted"/>
<keyword evidence="2" id="KW-1185">Reference proteome</keyword>
<dbReference type="RefSeq" id="WP_268594668.1">
    <property type="nucleotide sequence ID" value="NZ_JAMDLX010000105.1"/>
</dbReference>
<protein>
    <submittedName>
        <fullName evidence="1">Uncharacterized protein</fullName>
    </submittedName>
</protein>
<reference evidence="1 2" key="1">
    <citation type="submission" date="2022-05" db="EMBL/GenBank/DDBJ databases">
        <title>Genome Sequencing of Bee-Associated Microbes.</title>
        <authorList>
            <person name="Dunlap C."/>
        </authorList>
    </citation>
    <scope>NUCLEOTIDE SEQUENCE [LARGE SCALE GENOMIC DNA]</scope>
    <source>
        <strain evidence="1 2">NRRL B-04010</strain>
    </source>
</reference>
<evidence type="ECO:0000313" key="1">
    <source>
        <dbReference type="EMBL" id="MCY9759149.1"/>
    </source>
</evidence>
<dbReference type="EMBL" id="JAMDNP010000002">
    <property type="protein sequence ID" value="MCY9759149.1"/>
    <property type="molecule type" value="Genomic_DNA"/>
</dbReference>
<accession>A0ABT4GR31</accession>
<name>A0ABT4GR31_PAEAL</name>
<comment type="caution">
    <text evidence="1">The sequence shown here is derived from an EMBL/GenBank/DDBJ whole genome shotgun (WGS) entry which is preliminary data.</text>
</comment>
<sequence length="123" mass="14918">MIYWLQVTIYGLEYQLKNLKKGRGKMIYKFDEEKYRFLKENPHNIAWGDFKRGINDFPDYAQINNPYLVKGSSDYWFWRKFFNEFFKTDRCHFNFILRLINSFMITGEELIATNKAAQGTHSF</sequence>